<keyword evidence="8" id="KW-1185">Reference proteome</keyword>
<accession>A0A8T1NQQ9</accession>
<dbReference type="Pfam" id="PF20520">
    <property type="entry name" value="Ac45-VOA1_TM"/>
    <property type="match status" value="1"/>
</dbReference>
<evidence type="ECO:0000256" key="4">
    <source>
        <dbReference type="ARBA" id="ARBA00023136"/>
    </source>
</evidence>
<keyword evidence="2 5" id="KW-0812">Transmembrane</keyword>
<dbReference type="PANTHER" id="PTHR35285">
    <property type="entry name" value="2-C-METHYL-D-ERYTHRITOL 4-PHOSPHATE CYTIDYLYLTRANSFERASE"/>
    <property type="match status" value="1"/>
</dbReference>
<dbReference type="GO" id="GO:0016020">
    <property type="term" value="C:membrane"/>
    <property type="evidence" value="ECO:0007669"/>
    <property type="project" value="UniProtKB-SubCell"/>
</dbReference>
<evidence type="ECO:0000313" key="8">
    <source>
        <dbReference type="Proteomes" id="UP000811609"/>
    </source>
</evidence>
<keyword evidence="3 5" id="KW-1133">Transmembrane helix</keyword>
<evidence type="ECO:0000259" key="6">
    <source>
        <dbReference type="Pfam" id="PF20520"/>
    </source>
</evidence>
<evidence type="ECO:0000256" key="5">
    <source>
        <dbReference type="SAM" id="Phobius"/>
    </source>
</evidence>
<proteinExistence type="predicted"/>
<evidence type="ECO:0000313" key="7">
    <source>
        <dbReference type="EMBL" id="KAG6632745.1"/>
    </source>
</evidence>
<keyword evidence="4 5" id="KW-0472">Membrane</keyword>
<protein>
    <recommendedName>
        <fullName evidence="6">V-type proton ATPase subunit S1/VOA1 transmembrane domain-containing protein</fullName>
    </recommendedName>
</protein>
<organism evidence="7 8">
    <name type="scientific">Carya illinoinensis</name>
    <name type="common">Pecan</name>
    <dbReference type="NCBI Taxonomy" id="32201"/>
    <lineage>
        <taxon>Eukaryota</taxon>
        <taxon>Viridiplantae</taxon>
        <taxon>Streptophyta</taxon>
        <taxon>Embryophyta</taxon>
        <taxon>Tracheophyta</taxon>
        <taxon>Spermatophyta</taxon>
        <taxon>Magnoliopsida</taxon>
        <taxon>eudicotyledons</taxon>
        <taxon>Gunneridae</taxon>
        <taxon>Pentapetalae</taxon>
        <taxon>rosids</taxon>
        <taxon>fabids</taxon>
        <taxon>Fagales</taxon>
        <taxon>Juglandaceae</taxon>
        <taxon>Carya</taxon>
    </lineage>
</organism>
<sequence length="344" mass="37748">MDLSSGSLQWNITFLRAAQDWEIDTFIDFFNPVYNCRVNGGVDTILWSPSKKGRFTVQLFSSNVVKDVVNYQTIYSKDIARSILTEGGWSNILCSGNKLQHPVDLALVFVGRELRSSDISAGKHADSAIVDLLKESRVSFTRSKFSIAFPYIAASEEETMENLLVSGFMETCGHNLGISNVTFLGSCSVEDGKFQKLADLHSVHDYLVSRSGKRQKGQADLVVFCHGGSHSSKDLDQPESESEILSELINFVEQSGAKYAALYVSDPLRSPHYPSSQELGRFLAENASGNQSANSTICDGVCQIKSSLLEGLLVAIVLLIILISGICCMMGIDTPTRFETLQET</sequence>
<dbReference type="InterPro" id="IPR046756">
    <property type="entry name" value="VAS1/VOA1_TM"/>
</dbReference>
<feature type="domain" description="V-type proton ATPase subunit S1/VOA1 transmembrane" evidence="6">
    <location>
        <begin position="308"/>
        <end position="339"/>
    </location>
</feature>
<gene>
    <name evidence="7" type="ORF">CIPAW_13G179700</name>
</gene>
<dbReference type="Proteomes" id="UP000811609">
    <property type="component" value="Chromosome 13"/>
</dbReference>
<dbReference type="AlphaFoldDB" id="A0A8T1NQQ9"/>
<dbReference type="EMBL" id="CM031821">
    <property type="protein sequence ID" value="KAG6632745.1"/>
    <property type="molecule type" value="Genomic_DNA"/>
</dbReference>
<dbReference type="PANTHER" id="PTHR35285:SF1">
    <property type="entry name" value="2-C-METHYL-D-ERYTHRITOL 4-PHOSPHATE CYTIDYLYLTRANSFERASE"/>
    <property type="match status" value="1"/>
</dbReference>
<comment type="caution">
    <text evidence="7">The sequence shown here is derived from an EMBL/GenBank/DDBJ whole genome shotgun (WGS) entry which is preliminary data.</text>
</comment>
<evidence type="ECO:0000256" key="3">
    <source>
        <dbReference type="ARBA" id="ARBA00022989"/>
    </source>
</evidence>
<name>A0A8T1NQQ9_CARIL</name>
<feature type="transmembrane region" description="Helical" evidence="5">
    <location>
        <begin position="312"/>
        <end position="332"/>
    </location>
</feature>
<comment type="subcellular location">
    <subcellularLocation>
        <location evidence="1">Membrane</location>
        <topology evidence="1">Single-pass membrane protein</topology>
    </subcellularLocation>
</comment>
<reference evidence="7" key="1">
    <citation type="submission" date="2020-12" db="EMBL/GenBank/DDBJ databases">
        <title>WGS assembly of Carya illinoinensis cv. Pawnee.</title>
        <authorList>
            <person name="Platts A."/>
            <person name="Shu S."/>
            <person name="Wright S."/>
            <person name="Barry K."/>
            <person name="Edger P."/>
            <person name="Pires J.C."/>
            <person name="Schmutz J."/>
        </authorList>
    </citation>
    <scope>NUCLEOTIDE SEQUENCE</scope>
    <source>
        <tissue evidence="7">Leaf</tissue>
    </source>
</reference>
<evidence type="ECO:0000256" key="2">
    <source>
        <dbReference type="ARBA" id="ARBA00022692"/>
    </source>
</evidence>
<evidence type="ECO:0000256" key="1">
    <source>
        <dbReference type="ARBA" id="ARBA00004167"/>
    </source>
</evidence>